<reference evidence="4" key="1">
    <citation type="submission" date="2019-12" db="EMBL/GenBank/DDBJ databases">
        <title>Genome sequence of Babesia ovis.</title>
        <authorList>
            <person name="Yamagishi J."/>
            <person name="Sevinc F."/>
            <person name="Xuan X."/>
        </authorList>
    </citation>
    <scope>NUCLEOTIDE SEQUENCE</scope>
    <source>
        <strain evidence="4">Selcuk</strain>
    </source>
</reference>
<keyword evidence="5" id="KW-1185">Reference proteome</keyword>
<dbReference type="AlphaFoldDB" id="A0A9W5TA33"/>
<protein>
    <submittedName>
        <fullName evidence="4">Ribophorin related</fullName>
    </submittedName>
</protein>
<feature type="compositionally biased region" description="Polar residues" evidence="2">
    <location>
        <begin position="279"/>
        <end position="307"/>
    </location>
</feature>
<feature type="domain" description="G patch" evidence="3">
    <location>
        <begin position="152"/>
        <end position="191"/>
    </location>
</feature>
<evidence type="ECO:0000259" key="3">
    <source>
        <dbReference type="Pfam" id="PF07713"/>
    </source>
</evidence>
<dbReference type="InterPro" id="IPR011666">
    <property type="entry name" value="DUF1604"/>
</dbReference>
<organism evidence="4 5">
    <name type="scientific">Babesia ovis</name>
    <dbReference type="NCBI Taxonomy" id="5869"/>
    <lineage>
        <taxon>Eukaryota</taxon>
        <taxon>Sar</taxon>
        <taxon>Alveolata</taxon>
        <taxon>Apicomplexa</taxon>
        <taxon>Aconoidasida</taxon>
        <taxon>Piroplasmida</taxon>
        <taxon>Babesiidae</taxon>
        <taxon>Babesia</taxon>
    </lineage>
</organism>
<sequence length="427" mass="48477">MSMVADRTYDNVVKGGLKIKGKAIAKNKKLINVDKPKPKDVIVVEQPKPEPQLEAADGIQAKIQQVIANDALTPTEKTFRIAQIKRSAKKIDGLLKETHRERVEKFNQKLSKLSEQTDLLNKRAKEFEKTKGLQYRQNRERIKRNQLVTHYTVDTKEGFVPANFKSSKTNRALYTQQNVRTFTDVEDSDIIGKNVLKAIKIDRVGLKRNIANISNAMGFMNKKRFIGPVNIHALETKISTNLEGIGFVFDVDKAADKLQFVKATGNATESMKHMANPNEFGNTAQDGLSNTKQGGSKQENVEATTKPPSVVTRHIDDRQFDLAEIQFYYKHLYGVIVKLIEHKEDFIDKVAVGLDFTNKSVVSEKVVETGRKVELYTFDNELLQRFKIKTNSTSDDMRVQHKDSNEGDDVITRPRLPAELFRRIFGK</sequence>
<dbReference type="EMBL" id="BLIY01000001">
    <property type="protein sequence ID" value="GFE52712.1"/>
    <property type="molecule type" value="Genomic_DNA"/>
</dbReference>
<evidence type="ECO:0000313" key="5">
    <source>
        <dbReference type="Proteomes" id="UP001057455"/>
    </source>
</evidence>
<evidence type="ECO:0000313" key="4">
    <source>
        <dbReference type="EMBL" id="GFE52712.1"/>
    </source>
</evidence>
<dbReference type="OrthoDB" id="361858at2759"/>
<dbReference type="InterPro" id="IPR013865">
    <property type="entry name" value="FAM32A"/>
</dbReference>
<dbReference type="GO" id="GO:0005730">
    <property type="term" value="C:nucleolus"/>
    <property type="evidence" value="ECO:0007669"/>
    <property type="project" value="TreeGrafter"/>
</dbReference>
<dbReference type="Proteomes" id="UP001057455">
    <property type="component" value="Unassembled WGS sequence"/>
</dbReference>
<dbReference type="Pfam" id="PF08555">
    <property type="entry name" value="FAM32A"/>
    <property type="match status" value="1"/>
</dbReference>
<dbReference type="GO" id="GO:0006397">
    <property type="term" value="P:mRNA processing"/>
    <property type="evidence" value="ECO:0007669"/>
    <property type="project" value="InterPro"/>
</dbReference>
<feature type="coiled-coil region" evidence="1">
    <location>
        <begin position="96"/>
        <end position="130"/>
    </location>
</feature>
<dbReference type="PANTHER" id="PTHR13282">
    <property type="entry name" value="PROTEIN FAM32A"/>
    <property type="match status" value="1"/>
</dbReference>
<proteinExistence type="predicted"/>
<evidence type="ECO:0000256" key="1">
    <source>
        <dbReference type="SAM" id="Coils"/>
    </source>
</evidence>
<keyword evidence="1" id="KW-0175">Coiled coil</keyword>
<dbReference type="PANTHER" id="PTHR13282:SF6">
    <property type="entry name" value="PROTEIN FAM32A"/>
    <property type="match status" value="1"/>
</dbReference>
<name>A0A9W5TA33_BABOV</name>
<evidence type="ECO:0000256" key="2">
    <source>
        <dbReference type="SAM" id="MobiDB-lite"/>
    </source>
</evidence>
<comment type="caution">
    <text evidence="4">The sequence shown here is derived from an EMBL/GenBank/DDBJ whole genome shotgun (WGS) entry which is preliminary data.</text>
</comment>
<dbReference type="Pfam" id="PF07713">
    <property type="entry name" value="DUF1604"/>
    <property type="match status" value="1"/>
</dbReference>
<gene>
    <name evidence="4" type="ORF">BaOVIS_001160</name>
</gene>
<accession>A0A9W5TA33</accession>
<feature type="region of interest" description="Disordered" evidence="2">
    <location>
        <begin position="275"/>
        <end position="308"/>
    </location>
</feature>